<dbReference type="PANTHER" id="PTHR14859:SF15">
    <property type="entry name" value="ENDONUCLEASE_EXONUCLEASE_PHOSPHATASE DOMAIN-CONTAINING PROTEIN"/>
    <property type="match status" value="1"/>
</dbReference>
<evidence type="ECO:0000313" key="2">
    <source>
        <dbReference type="EMBL" id="SFZ98770.1"/>
    </source>
</evidence>
<proteinExistence type="predicted"/>
<organism evidence="2">
    <name type="scientific">hydrothermal vent metagenome</name>
    <dbReference type="NCBI Taxonomy" id="652676"/>
    <lineage>
        <taxon>unclassified sequences</taxon>
        <taxon>metagenomes</taxon>
        <taxon>ecological metagenomes</taxon>
    </lineage>
</organism>
<keyword evidence="2" id="KW-0540">Nuclease</keyword>
<dbReference type="InterPro" id="IPR036691">
    <property type="entry name" value="Endo/exonu/phosph_ase_sf"/>
</dbReference>
<protein>
    <submittedName>
        <fullName evidence="2">Endonuclease/exonuclease/phosphatase family protein</fullName>
    </submittedName>
</protein>
<name>A0A1W1EFH7_9ZZZZ</name>
<dbReference type="SUPFAM" id="SSF56219">
    <property type="entry name" value="DNase I-like"/>
    <property type="match status" value="1"/>
</dbReference>
<dbReference type="GO" id="GO:0006506">
    <property type="term" value="P:GPI anchor biosynthetic process"/>
    <property type="evidence" value="ECO:0007669"/>
    <property type="project" value="TreeGrafter"/>
</dbReference>
<dbReference type="AlphaFoldDB" id="A0A1W1EFH7"/>
<reference evidence="2" key="1">
    <citation type="submission" date="2016-10" db="EMBL/GenBank/DDBJ databases">
        <authorList>
            <person name="de Groot N.N."/>
        </authorList>
    </citation>
    <scope>NUCLEOTIDE SEQUENCE</scope>
</reference>
<dbReference type="GO" id="GO:0016020">
    <property type="term" value="C:membrane"/>
    <property type="evidence" value="ECO:0007669"/>
    <property type="project" value="GOC"/>
</dbReference>
<dbReference type="GO" id="GO:0004527">
    <property type="term" value="F:exonuclease activity"/>
    <property type="evidence" value="ECO:0007669"/>
    <property type="project" value="UniProtKB-KW"/>
</dbReference>
<gene>
    <name evidence="2" type="ORF">MNB_SV-5-1443</name>
</gene>
<dbReference type="Pfam" id="PF03372">
    <property type="entry name" value="Exo_endo_phos"/>
    <property type="match status" value="1"/>
</dbReference>
<dbReference type="Gene3D" id="3.60.10.10">
    <property type="entry name" value="Endonuclease/exonuclease/phosphatase"/>
    <property type="match status" value="1"/>
</dbReference>
<dbReference type="InterPro" id="IPR051916">
    <property type="entry name" value="GPI-anchor_lipid_remodeler"/>
</dbReference>
<keyword evidence="2" id="KW-0378">Hydrolase</keyword>
<feature type="domain" description="Endonuclease/exonuclease/phosphatase" evidence="1">
    <location>
        <begin position="39"/>
        <end position="290"/>
    </location>
</feature>
<keyword evidence="2" id="KW-0255">Endonuclease</keyword>
<dbReference type="InterPro" id="IPR005135">
    <property type="entry name" value="Endo/exonuclease/phosphatase"/>
</dbReference>
<evidence type="ECO:0000259" key="1">
    <source>
        <dbReference type="Pfam" id="PF03372"/>
    </source>
</evidence>
<sequence>MKIKIGTFNLFQFVEPPYSWYTKKDKFNERQWFEKTTWIKEQILKMDCDIIGFQEVFSRKALRTLVKDLGYKYFKVVDAAKLSKNNKLKFVTTTVAIASKYPISNVEEVKVHQPSIKRHHFEGRFSFSRVPVKATITLPNEEELLVYVCHLKSNRDNEFEYVFDKNHTLNHKKEVTEKALEYKNSESLKQRLCEASSLFFDIAKEKEKYIALVCDLNDKEFSITIDALTNPKYHNEKSKESLLLYDASYEYKEEVYNPHPEAKEPKRKATSYFLAKGNVLDYIFISNELREKVTNYRVLDEHLQKNRDGSLLQSDHAQVVCELTIF</sequence>
<dbReference type="GO" id="GO:0004519">
    <property type="term" value="F:endonuclease activity"/>
    <property type="evidence" value="ECO:0007669"/>
    <property type="project" value="UniProtKB-KW"/>
</dbReference>
<accession>A0A1W1EFH7</accession>
<dbReference type="PANTHER" id="PTHR14859">
    <property type="entry name" value="CALCOFLUOR WHITE HYPERSENSITIVE PROTEIN PRECURSOR"/>
    <property type="match status" value="1"/>
</dbReference>
<dbReference type="EMBL" id="FPKX01000060">
    <property type="protein sequence ID" value="SFZ98770.1"/>
    <property type="molecule type" value="Genomic_DNA"/>
</dbReference>
<keyword evidence="2" id="KW-0269">Exonuclease</keyword>